<accession>A0A6J7L3G5</accession>
<proteinExistence type="predicted"/>
<organism evidence="1">
    <name type="scientific">freshwater metagenome</name>
    <dbReference type="NCBI Taxonomy" id="449393"/>
    <lineage>
        <taxon>unclassified sequences</taxon>
        <taxon>metagenomes</taxon>
        <taxon>ecological metagenomes</taxon>
    </lineage>
</organism>
<sequence>MAVPVMPPSRAYSRKKFWSVTVARVWFSALISTPSFASID</sequence>
<evidence type="ECO:0000313" key="1">
    <source>
        <dbReference type="EMBL" id="CAB4962740.1"/>
    </source>
</evidence>
<gene>
    <name evidence="1" type="ORF">UFOPK3772_02326</name>
</gene>
<reference evidence="1" key="1">
    <citation type="submission" date="2020-05" db="EMBL/GenBank/DDBJ databases">
        <authorList>
            <person name="Chiriac C."/>
            <person name="Salcher M."/>
            <person name="Ghai R."/>
            <person name="Kavagutti S V."/>
        </authorList>
    </citation>
    <scope>NUCLEOTIDE SEQUENCE</scope>
</reference>
<dbReference type="AlphaFoldDB" id="A0A6J7L3G5"/>
<name>A0A6J7L3G5_9ZZZZ</name>
<dbReference type="EMBL" id="CAFBNE010000084">
    <property type="protein sequence ID" value="CAB4962740.1"/>
    <property type="molecule type" value="Genomic_DNA"/>
</dbReference>
<protein>
    <submittedName>
        <fullName evidence="1">Unannotated protein</fullName>
    </submittedName>
</protein>